<keyword evidence="3" id="KW-0731">Sigma factor</keyword>
<accession>A0A1B1NEA3</accession>
<comment type="similarity">
    <text evidence="1">Belongs to the sigma-70 factor family. ECF subfamily.</text>
</comment>
<feature type="region of interest" description="Disordered" evidence="5">
    <location>
        <begin position="80"/>
        <end position="113"/>
    </location>
</feature>
<dbReference type="AlphaFoldDB" id="A0A1B1NEA3"/>
<evidence type="ECO:0000259" key="6">
    <source>
        <dbReference type="Pfam" id="PF04542"/>
    </source>
</evidence>
<dbReference type="InterPro" id="IPR013325">
    <property type="entry name" value="RNA_pol_sigma_r2"/>
</dbReference>
<evidence type="ECO:0000256" key="5">
    <source>
        <dbReference type="SAM" id="MobiDB-lite"/>
    </source>
</evidence>
<evidence type="ECO:0000313" key="9">
    <source>
        <dbReference type="EMBL" id="ANS79754.1"/>
    </source>
</evidence>
<dbReference type="Proteomes" id="UP000092482">
    <property type="component" value="Chromosome"/>
</dbReference>
<feature type="compositionally biased region" description="Basic and acidic residues" evidence="5">
    <location>
        <begin position="80"/>
        <end position="97"/>
    </location>
</feature>
<dbReference type="Pfam" id="PF20239">
    <property type="entry name" value="DUF6596"/>
    <property type="match status" value="1"/>
</dbReference>
<dbReference type="Pfam" id="PF08281">
    <property type="entry name" value="Sigma70_r4_2"/>
    <property type="match status" value="1"/>
</dbReference>
<dbReference type="InterPro" id="IPR036388">
    <property type="entry name" value="WH-like_DNA-bd_sf"/>
</dbReference>
<dbReference type="PANTHER" id="PTHR47756">
    <property type="entry name" value="BLL6612 PROTEIN-RELATED"/>
    <property type="match status" value="1"/>
</dbReference>
<evidence type="ECO:0000256" key="4">
    <source>
        <dbReference type="ARBA" id="ARBA00023163"/>
    </source>
</evidence>
<protein>
    <submittedName>
        <fullName evidence="9">RNA polymerase sigma-70 factor, ECF subfamily</fullName>
    </submittedName>
</protein>
<reference evidence="9 10" key="1">
    <citation type="submission" date="2016-03" db="EMBL/GenBank/DDBJ databases">
        <title>Shallow-sea hydrothermal system.</title>
        <authorList>
            <person name="Tang K."/>
        </authorList>
    </citation>
    <scope>NUCLEOTIDE SEQUENCE [LARGE SCALE GENOMIC DNA]</scope>
    <source>
        <strain evidence="9 10">JLT9</strain>
    </source>
</reference>
<evidence type="ECO:0000259" key="8">
    <source>
        <dbReference type="Pfam" id="PF20239"/>
    </source>
</evidence>
<dbReference type="GO" id="GO:0006352">
    <property type="term" value="P:DNA-templated transcription initiation"/>
    <property type="evidence" value="ECO:0007669"/>
    <property type="project" value="InterPro"/>
</dbReference>
<gene>
    <name evidence="9" type="ORF">SGUI_2358</name>
</gene>
<feature type="domain" description="RNA polymerase sigma factor 70 region 4 type 2" evidence="7">
    <location>
        <begin position="123"/>
        <end position="174"/>
    </location>
</feature>
<organism evidence="9 10">
    <name type="scientific">Serinicoccus hydrothermalis</name>
    <dbReference type="NCBI Taxonomy" id="1758689"/>
    <lineage>
        <taxon>Bacteria</taxon>
        <taxon>Bacillati</taxon>
        <taxon>Actinomycetota</taxon>
        <taxon>Actinomycetes</taxon>
        <taxon>Micrococcales</taxon>
        <taxon>Ornithinimicrobiaceae</taxon>
        <taxon>Serinicoccus</taxon>
    </lineage>
</organism>
<dbReference type="Pfam" id="PF04542">
    <property type="entry name" value="Sigma70_r2"/>
    <property type="match status" value="1"/>
</dbReference>
<evidence type="ECO:0000256" key="1">
    <source>
        <dbReference type="ARBA" id="ARBA00010641"/>
    </source>
</evidence>
<proteinExistence type="inferred from homology"/>
<dbReference type="NCBIfam" id="TIGR02937">
    <property type="entry name" value="sigma70-ECF"/>
    <property type="match status" value="1"/>
</dbReference>
<dbReference type="SUPFAM" id="SSF88659">
    <property type="entry name" value="Sigma3 and sigma4 domains of RNA polymerase sigma factors"/>
    <property type="match status" value="1"/>
</dbReference>
<evidence type="ECO:0000256" key="2">
    <source>
        <dbReference type="ARBA" id="ARBA00023015"/>
    </source>
</evidence>
<evidence type="ECO:0000313" key="10">
    <source>
        <dbReference type="Proteomes" id="UP000092482"/>
    </source>
</evidence>
<keyword evidence="2" id="KW-0805">Transcription regulation</keyword>
<dbReference type="Gene3D" id="1.10.1740.10">
    <property type="match status" value="1"/>
</dbReference>
<dbReference type="InterPro" id="IPR013249">
    <property type="entry name" value="RNA_pol_sigma70_r4_t2"/>
</dbReference>
<keyword evidence="10" id="KW-1185">Reference proteome</keyword>
<dbReference type="InterPro" id="IPR013324">
    <property type="entry name" value="RNA_pol_sigma_r3/r4-like"/>
</dbReference>
<dbReference type="PATRIC" id="fig|1758689.4.peg.2457"/>
<feature type="domain" description="DUF6596" evidence="8">
    <location>
        <begin position="192"/>
        <end position="292"/>
    </location>
</feature>
<feature type="domain" description="RNA polymerase sigma-70 region 2" evidence="6">
    <location>
        <begin position="17"/>
        <end position="80"/>
    </location>
</feature>
<sequence>MATPTDPDAKTYEQVWRAERRHVLAALARRHGDPADCEDAVQQALLAAAEQWPREGMPQSPRAWLVRVASRRLIDQVRADEARRRREEVVEQQERALHGGASRPDPPSEHEPTAVADDTLELMLRCCHPAISPSSRVALTLRAVGGLTTREIAAGFLVPEATMAQRISRARATLAGDGARFGSPDTEELAERLAAVRHVVSVIFTEGHQRSSGDTVVDEAFADEAIRLARVLRAADPDDPESSGLLALLLLTHARAAARADHAGDLVPLEQQDRTRWDCALIAEGVRLLEECLPAGEVGPFQLQAAVAAVHAEAACPQETDWPQILVLYRMLDRVAPAPATTLALAGATAEVEGAAAGLEVLGRIQDERWHRPYAVRGHLLRRLGDEQGAREAFATAARLTCSVPEQRYLHRLVREPG</sequence>
<evidence type="ECO:0000256" key="3">
    <source>
        <dbReference type="ARBA" id="ARBA00023082"/>
    </source>
</evidence>
<dbReference type="EMBL" id="CP014989">
    <property type="protein sequence ID" value="ANS79754.1"/>
    <property type="molecule type" value="Genomic_DNA"/>
</dbReference>
<dbReference type="GO" id="GO:0016987">
    <property type="term" value="F:sigma factor activity"/>
    <property type="evidence" value="ECO:0007669"/>
    <property type="project" value="UniProtKB-KW"/>
</dbReference>
<keyword evidence="4" id="KW-0804">Transcription</keyword>
<dbReference type="InterPro" id="IPR007627">
    <property type="entry name" value="RNA_pol_sigma70_r2"/>
</dbReference>
<dbReference type="InterPro" id="IPR014284">
    <property type="entry name" value="RNA_pol_sigma-70_dom"/>
</dbReference>
<dbReference type="GO" id="GO:0003677">
    <property type="term" value="F:DNA binding"/>
    <property type="evidence" value="ECO:0007669"/>
    <property type="project" value="InterPro"/>
</dbReference>
<dbReference type="STRING" id="1758689.SGUI_2358"/>
<dbReference type="SUPFAM" id="SSF88946">
    <property type="entry name" value="Sigma2 domain of RNA polymerase sigma factors"/>
    <property type="match status" value="1"/>
</dbReference>
<dbReference type="KEGG" id="serj:SGUI_2358"/>
<dbReference type="Gene3D" id="1.10.10.10">
    <property type="entry name" value="Winged helix-like DNA-binding domain superfamily/Winged helix DNA-binding domain"/>
    <property type="match status" value="1"/>
</dbReference>
<name>A0A1B1NEA3_9MICO</name>
<dbReference type="InterPro" id="IPR046531">
    <property type="entry name" value="DUF6596"/>
</dbReference>
<dbReference type="OrthoDB" id="9780299at2"/>
<dbReference type="RefSeq" id="WP_066643352.1">
    <property type="nucleotide sequence ID" value="NZ_CP014989.1"/>
</dbReference>
<dbReference type="PANTHER" id="PTHR47756:SF2">
    <property type="entry name" value="BLL6612 PROTEIN"/>
    <property type="match status" value="1"/>
</dbReference>
<evidence type="ECO:0000259" key="7">
    <source>
        <dbReference type="Pfam" id="PF08281"/>
    </source>
</evidence>